<evidence type="ECO:0000313" key="6">
    <source>
        <dbReference type="EMBL" id="TMV02560.1"/>
    </source>
</evidence>
<dbReference type="EMBL" id="VCPD01000012">
    <property type="protein sequence ID" value="TMV02560.1"/>
    <property type="molecule type" value="Genomic_DNA"/>
</dbReference>
<feature type="region of interest" description="Disordered" evidence="1">
    <location>
        <begin position="69"/>
        <end position="104"/>
    </location>
</feature>
<dbReference type="PANTHER" id="PTHR33678">
    <property type="entry name" value="BLL1576 PROTEIN"/>
    <property type="match status" value="1"/>
</dbReference>
<feature type="domain" description="Transposase IS66 zinc-finger binding" evidence="3">
    <location>
        <begin position="112"/>
        <end position="153"/>
    </location>
</feature>
<dbReference type="Pfam" id="PF03050">
    <property type="entry name" value="DDE_Tnp_IS66"/>
    <property type="match status" value="1"/>
</dbReference>
<feature type="domain" description="Transposase TnpC homeodomain" evidence="4">
    <location>
        <begin position="35"/>
        <end position="103"/>
    </location>
</feature>
<gene>
    <name evidence="6" type="ORF">FGK63_20230</name>
</gene>
<dbReference type="InterPro" id="IPR024474">
    <property type="entry name" value="Znf_dom_IS66"/>
</dbReference>
<organism evidence="6 7">
    <name type="scientific">Ruegeria sediminis</name>
    <dbReference type="NCBI Taxonomy" id="2583820"/>
    <lineage>
        <taxon>Bacteria</taxon>
        <taxon>Pseudomonadati</taxon>
        <taxon>Pseudomonadota</taxon>
        <taxon>Alphaproteobacteria</taxon>
        <taxon>Rhodobacterales</taxon>
        <taxon>Roseobacteraceae</taxon>
        <taxon>Ruegeria</taxon>
    </lineage>
</organism>
<dbReference type="InterPro" id="IPR004291">
    <property type="entry name" value="Transposase_IS66_central"/>
</dbReference>
<dbReference type="InterPro" id="IPR039552">
    <property type="entry name" value="IS66_C"/>
</dbReference>
<evidence type="ECO:0000259" key="4">
    <source>
        <dbReference type="Pfam" id="PF13007"/>
    </source>
</evidence>
<evidence type="ECO:0000259" key="5">
    <source>
        <dbReference type="Pfam" id="PF13817"/>
    </source>
</evidence>
<feature type="domain" description="Transposase IS66 C-terminal" evidence="5">
    <location>
        <begin position="461"/>
        <end position="498"/>
    </location>
</feature>
<dbReference type="Pfam" id="PF13817">
    <property type="entry name" value="DDE_Tnp_IS66_C"/>
    <property type="match status" value="1"/>
</dbReference>
<dbReference type="PANTHER" id="PTHR33678:SF1">
    <property type="entry name" value="BLL1576 PROTEIN"/>
    <property type="match status" value="1"/>
</dbReference>
<sequence length="505" mass="56030">MLKDLDIAPEDPAELRAVNRLLADEVKALTLKVEQLQHQLAGHNRHRFGSKSEGLDQLNLTFQEDEQIAEAAKAQAKPSTKSEPDNTSRQHSRKPLPDHLERNDEILSPGEECRRCGGALKTLGEDVTEELEYVPGRFVVNRIVRPRMACSCCVAIVQSPLPSRPIDRGRPGPGLLAHVLVGKYSDHLPLYRQAQIFAREGVDLDRSTLSDWVGRSTALLEPLADAIGRLVRQGEAIFADDTPVKMLAPGQKKTKTARIWTYVRDERPWSGQSPPCAWYQFTVDRKGAHPVTHLSGYKGWVHADGYSGFNGLFGDDKAREMACMAHVRRKFVDVFASQGAAIAAEAIRRIAELYGVEKEARGKPPDERVALRQAKAKPIFDDLEEWLHAQLPRISGKSPLAQAIRYALGRMPKARPYLDNGVLELDNNSAERAMKPVAIGRKNWMFAGSEGGGKATAIAFTLVETAKLNGVDPQAWLTWVLGRIADHKINRLDELMPWSYAAQAA</sequence>
<dbReference type="InterPro" id="IPR052344">
    <property type="entry name" value="Transposase-related"/>
</dbReference>
<dbReference type="RefSeq" id="WP_138845707.1">
    <property type="nucleotide sequence ID" value="NZ_VCPD01000012.1"/>
</dbReference>
<evidence type="ECO:0000259" key="2">
    <source>
        <dbReference type="Pfam" id="PF03050"/>
    </source>
</evidence>
<accession>A0ABY2WSN8</accession>
<evidence type="ECO:0000259" key="3">
    <source>
        <dbReference type="Pfam" id="PF13005"/>
    </source>
</evidence>
<dbReference type="InterPro" id="IPR024463">
    <property type="entry name" value="Transposase_TnpC_homeodom"/>
</dbReference>
<dbReference type="Proteomes" id="UP001193035">
    <property type="component" value="Unassembled WGS sequence"/>
</dbReference>
<dbReference type="Pfam" id="PF13005">
    <property type="entry name" value="zf-IS66"/>
    <property type="match status" value="1"/>
</dbReference>
<name>A0ABY2WSN8_9RHOB</name>
<comment type="caution">
    <text evidence="6">The sequence shown here is derived from an EMBL/GenBank/DDBJ whole genome shotgun (WGS) entry which is preliminary data.</text>
</comment>
<evidence type="ECO:0000256" key="1">
    <source>
        <dbReference type="SAM" id="MobiDB-lite"/>
    </source>
</evidence>
<evidence type="ECO:0000313" key="7">
    <source>
        <dbReference type="Proteomes" id="UP001193035"/>
    </source>
</evidence>
<dbReference type="NCBIfam" id="NF033517">
    <property type="entry name" value="transpos_IS66"/>
    <property type="match status" value="1"/>
</dbReference>
<feature type="domain" description="Transposase IS66 central" evidence="2">
    <location>
        <begin position="169"/>
        <end position="454"/>
    </location>
</feature>
<dbReference type="Pfam" id="PF13007">
    <property type="entry name" value="LZ_Tnp_IS66"/>
    <property type="match status" value="1"/>
</dbReference>
<protein>
    <submittedName>
        <fullName evidence="6">IS66 family transposase</fullName>
    </submittedName>
</protein>
<reference evidence="6 7" key="1">
    <citation type="submission" date="2019-05" db="EMBL/GenBank/DDBJ databases">
        <title>Ruegeria sp. nov., isolated from tidal flat.</title>
        <authorList>
            <person name="Kim W."/>
        </authorList>
    </citation>
    <scope>NUCLEOTIDE SEQUENCE [LARGE SCALE GENOMIC DNA]</scope>
    <source>
        <strain evidence="6 7">CAU 1488</strain>
    </source>
</reference>
<keyword evidence="7" id="KW-1185">Reference proteome</keyword>
<proteinExistence type="predicted"/>
<feature type="compositionally biased region" description="Basic and acidic residues" evidence="1">
    <location>
        <begin position="95"/>
        <end position="104"/>
    </location>
</feature>